<dbReference type="AlphaFoldDB" id="A0A853IR02"/>
<dbReference type="EMBL" id="JACCKX010000001">
    <property type="protein sequence ID" value="NZA02652.1"/>
    <property type="molecule type" value="Genomic_DNA"/>
</dbReference>
<keyword evidence="2" id="KW-1185">Reference proteome</keyword>
<accession>A0A853IR02</accession>
<evidence type="ECO:0000313" key="2">
    <source>
        <dbReference type="Proteomes" id="UP000589716"/>
    </source>
</evidence>
<sequence>MDLAAAKDAHWPLGEKAGMVSGAQLGCVRRAMSSPVVTPRQRQAARDYAHAHPATLQADLQILEAGAARVLGQAMVWGAEGKTTQPLAGATAAEARAVAAFVLEPRYADLRRATGVAQMLGASTQSSQAIQGGRGVAQGLLVHHLTDAFLSCHIPVKLLY</sequence>
<gene>
    <name evidence="1" type="ORF">H0I39_14430</name>
</gene>
<reference evidence="1 2" key="1">
    <citation type="submission" date="2020-07" db="EMBL/GenBank/DDBJ databases">
        <authorList>
            <person name="Maaloum M."/>
        </authorList>
    </citation>
    <scope>NUCLEOTIDE SEQUENCE [LARGE SCALE GENOMIC DNA]</scope>
    <source>
        <strain evidence="1 2">GCS-AN-3</strain>
    </source>
</reference>
<evidence type="ECO:0000313" key="1">
    <source>
        <dbReference type="EMBL" id="NZA02652.1"/>
    </source>
</evidence>
<name>A0A853IR02_9BURK</name>
<proteinExistence type="predicted"/>
<protein>
    <submittedName>
        <fullName evidence="1">Uncharacterized protein</fullName>
    </submittedName>
</protein>
<dbReference type="Proteomes" id="UP000589716">
    <property type="component" value="Unassembled WGS sequence"/>
</dbReference>
<comment type="caution">
    <text evidence="1">The sequence shown here is derived from an EMBL/GenBank/DDBJ whole genome shotgun (WGS) entry which is preliminary data.</text>
</comment>
<dbReference type="RefSeq" id="WP_180550969.1">
    <property type="nucleotide sequence ID" value="NZ_JACCKX010000001.1"/>
</dbReference>
<organism evidence="1 2">
    <name type="scientific">Ottowia beijingensis</name>
    <dbReference type="NCBI Taxonomy" id="1207057"/>
    <lineage>
        <taxon>Bacteria</taxon>
        <taxon>Pseudomonadati</taxon>
        <taxon>Pseudomonadota</taxon>
        <taxon>Betaproteobacteria</taxon>
        <taxon>Burkholderiales</taxon>
        <taxon>Comamonadaceae</taxon>
        <taxon>Ottowia</taxon>
    </lineage>
</organism>